<evidence type="ECO:0000256" key="5">
    <source>
        <dbReference type="ARBA" id="ARBA00023136"/>
    </source>
</evidence>
<keyword evidence="5 6" id="KW-0472">Membrane</keyword>
<feature type="transmembrane region" description="Helical" evidence="6">
    <location>
        <begin position="27"/>
        <end position="47"/>
    </location>
</feature>
<feature type="transmembrane region" description="Helical" evidence="6">
    <location>
        <begin position="266"/>
        <end position="293"/>
    </location>
</feature>
<proteinExistence type="predicted"/>
<keyword evidence="3 6" id="KW-0812">Transmembrane</keyword>
<feature type="transmembrane region" description="Helical" evidence="6">
    <location>
        <begin position="53"/>
        <end position="74"/>
    </location>
</feature>
<dbReference type="EMBL" id="DF820474">
    <property type="protein sequence ID" value="GAK60645.1"/>
    <property type="molecule type" value="Genomic_DNA"/>
</dbReference>
<evidence type="ECO:0000313" key="8">
    <source>
        <dbReference type="Proteomes" id="UP000030661"/>
    </source>
</evidence>
<protein>
    <submittedName>
        <fullName evidence="7">Monosaccharide-transporting ATPase</fullName>
    </submittedName>
</protein>
<dbReference type="Proteomes" id="UP000030661">
    <property type="component" value="Unassembled WGS sequence"/>
</dbReference>
<gene>
    <name evidence="7" type="ORF">U27_00542</name>
</gene>
<dbReference type="PANTHER" id="PTHR32196:SF72">
    <property type="entry name" value="RIBOSE IMPORT PERMEASE PROTEIN RBSC"/>
    <property type="match status" value="1"/>
</dbReference>
<feature type="transmembrane region" description="Helical" evidence="6">
    <location>
        <begin position="300"/>
        <end position="325"/>
    </location>
</feature>
<sequence>MTTDMQTVSKPGGRRNLLTRLLRVREMGVFIALVTLIVIMSFASPYFLNVQNIFNILRGMSTVGIMAIGMTMIIITGGIDLSIGSILAVSGMVTARLLYHQLPPFAALIGGFGTGFLIGAANGLIITKIKVNPFITTLAMLSIGRGLTYLLATGLQGAVASNIPMRNQAINFLGNGYIGPVPFPVIEMAVLVLIFSLFLKHTVLGRQIYAVGSNLEAARLSGVNVDRVRIFVYLLTGGLCALAGIMDGGLLSTAATNAGMGKELDVIAGVVIGGASLAGGEGTIIGAIIGAAIMAILRNAFVLLHFSAYMQTIAIGVVIILAVSLDQLRKPSGRS</sequence>
<evidence type="ECO:0000256" key="1">
    <source>
        <dbReference type="ARBA" id="ARBA00004651"/>
    </source>
</evidence>
<evidence type="ECO:0000256" key="4">
    <source>
        <dbReference type="ARBA" id="ARBA00022989"/>
    </source>
</evidence>
<organism evidence="7">
    <name type="scientific">Vecturithrix granuli</name>
    <dbReference type="NCBI Taxonomy" id="1499967"/>
    <lineage>
        <taxon>Bacteria</taxon>
        <taxon>Candidatus Moduliflexota</taxon>
        <taxon>Candidatus Vecturitrichia</taxon>
        <taxon>Candidatus Vecturitrichales</taxon>
        <taxon>Candidatus Vecturitrichaceae</taxon>
        <taxon>Candidatus Vecturithrix</taxon>
    </lineage>
</organism>
<feature type="transmembrane region" description="Helical" evidence="6">
    <location>
        <begin position="228"/>
        <end position="246"/>
    </location>
</feature>
<feature type="transmembrane region" description="Helical" evidence="6">
    <location>
        <begin position="177"/>
        <end position="199"/>
    </location>
</feature>
<dbReference type="InterPro" id="IPR037294">
    <property type="entry name" value="ABC_BtuC-like"/>
</dbReference>
<comment type="subcellular location">
    <subcellularLocation>
        <location evidence="1">Cell membrane</location>
        <topology evidence="1">Multi-pass membrane protein</topology>
    </subcellularLocation>
</comment>
<dbReference type="AlphaFoldDB" id="A0A081C7U0"/>
<dbReference type="GO" id="GO:0005886">
    <property type="term" value="C:plasma membrane"/>
    <property type="evidence" value="ECO:0007669"/>
    <property type="project" value="UniProtKB-SubCell"/>
</dbReference>
<reference evidence="7" key="1">
    <citation type="journal article" date="2015" name="PeerJ">
        <title>First genomic representation of candidate bacterial phylum KSB3 points to enhanced environmental sensing as a trigger of wastewater bulking.</title>
        <authorList>
            <person name="Sekiguchi Y."/>
            <person name="Ohashi A."/>
            <person name="Parks D.H."/>
            <person name="Yamauchi T."/>
            <person name="Tyson G.W."/>
            <person name="Hugenholtz P."/>
        </authorList>
    </citation>
    <scope>NUCLEOTIDE SEQUENCE [LARGE SCALE GENOMIC DNA]</scope>
</reference>
<dbReference type="STRING" id="1499967.U27_00542"/>
<evidence type="ECO:0000256" key="2">
    <source>
        <dbReference type="ARBA" id="ARBA00022475"/>
    </source>
</evidence>
<dbReference type="InterPro" id="IPR001851">
    <property type="entry name" value="ABC_transp_permease"/>
</dbReference>
<feature type="transmembrane region" description="Helical" evidence="6">
    <location>
        <begin position="105"/>
        <end position="126"/>
    </location>
</feature>
<dbReference type="eggNOG" id="COG1172">
    <property type="taxonomic scope" value="Bacteria"/>
</dbReference>
<dbReference type="SUPFAM" id="SSF81345">
    <property type="entry name" value="ABC transporter involved in vitamin B12 uptake, BtuC"/>
    <property type="match status" value="1"/>
</dbReference>
<dbReference type="CDD" id="cd06579">
    <property type="entry name" value="TM_PBP1_transp_AraH_like"/>
    <property type="match status" value="1"/>
</dbReference>
<evidence type="ECO:0000313" key="7">
    <source>
        <dbReference type="EMBL" id="GAK60645.1"/>
    </source>
</evidence>
<dbReference type="Pfam" id="PF02653">
    <property type="entry name" value="BPD_transp_2"/>
    <property type="match status" value="1"/>
</dbReference>
<name>A0A081C7U0_VECG1</name>
<dbReference type="HOGENOM" id="CLU_028880_2_2_0"/>
<keyword evidence="4 6" id="KW-1133">Transmembrane helix</keyword>
<dbReference type="PANTHER" id="PTHR32196">
    <property type="entry name" value="ABC TRANSPORTER PERMEASE PROTEIN YPHD-RELATED-RELATED"/>
    <property type="match status" value="1"/>
</dbReference>
<keyword evidence="2" id="KW-1003">Cell membrane</keyword>
<evidence type="ECO:0000256" key="6">
    <source>
        <dbReference type="SAM" id="Phobius"/>
    </source>
</evidence>
<dbReference type="GO" id="GO:0022857">
    <property type="term" value="F:transmembrane transporter activity"/>
    <property type="evidence" value="ECO:0007669"/>
    <property type="project" value="InterPro"/>
</dbReference>
<evidence type="ECO:0000256" key="3">
    <source>
        <dbReference type="ARBA" id="ARBA00022692"/>
    </source>
</evidence>
<keyword evidence="8" id="KW-1185">Reference proteome</keyword>
<accession>A0A081C7U0</accession>